<dbReference type="InterPro" id="IPR027417">
    <property type="entry name" value="P-loop_NTPase"/>
</dbReference>
<evidence type="ECO:0000313" key="10">
    <source>
        <dbReference type="Proteomes" id="UP001056035"/>
    </source>
</evidence>
<keyword evidence="10" id="KW-1185">Reference proteome</keyword>
<dbReference type="PANTHER" id="PTHR30134">
    <property type="entry name" value="HYDROGENASE PROTEIN ASSEMBLY PROTEIN, NICKEL CHAPERONE"/>
    <property type="match status" value="1"/>
</dbReference>
<evidence type="ECO:0000259" key="8">
    <source>
        <dbReference type="Pfam" id="PF02492"/>
    </source>
</evidence>
<dbReference type="SUPFAM" id="SSF52540">
    <property type="entry name" value="P-loop containing nucleoside triphosphate hydrolases"/>
    <property type="match status" value="1"/>
</dbReference>
<evidence type="ECO:0000256" key="3">
    <source>
        <dbReference type="ARBA" id="ARBA00022723"/>
    </source>
</evidence>
<dbReference type="RefSeq" id="WP_254570746.1">
    <property type="nucleotide sequence ID" value="NZ_CP098502.1"/>
</dbReference>
<gene>
    <name evidence="9" type="primary">hypB</name>
    <name evidence="9" type="ORF">NBH00_22185</name>
</gene>
<dbReference type="PIRSF" id="PIRSF005624">
    <property type="entry name" value="Ni-bind_GTPase"/>
    <property type="match status" value="1"/>
</dbReference>
<dbReference type="InterPro" id="IPR004392">
    <property type="entry name" value="Hyd_mat_HypB"/>
</dbReference>
<dbReference type="PANTHER" id="PTHR30134:SF2">
    <property type="entry name" value="HYDROGENASE MATURATION FACTOR HYPB"/>
    <property type="match status" value="1"/>
</dbReference>
<reference evidence="9 10" key="1">
    <citation type="submission" date="2022-06" db="EMBL/GenBank/DDBJ databases">
        <title>Paraconexibacter antarcticus.</title>
        <authorList>
            <person name="Kim C.S."/>
        </authorList>
    </citation>
    <scope>NUCLEOTIDE SEQUENCE [LARGE SCALE GENOMIC DNA]</scope>
    <source>
        <strain evidence="9 10">02-257</strain>
    </source>
</reference>
<dbReference type="NCBIfam" id="TIGR00073">
    <property type="entry name" value="hypB"/>
    <property type="match status" value="1"/>
</dbReference>
<keyword evidence="4" id="KW-0547">Nucleotide-binding</keyword>
<comment type="similarity">
    <text evidence="1">Belongs to the SIMIBI class G3E GTPase family. HypB/HupM subfamily.</text>
</comment>
<dbReference type="InterPro" id="IPR003495">
    <property type="entry name" value="CobW/HypB/UreG_nucleotide-bd"/>
</dbReference>
<keyword evidence="3" id="KW-0479">Metal-binding</keyword>
<keyword evidence="2" id="KW-0533">Nickel</keyword>
<evidence type="ECO:0000256" key="1">
    <source>
        <dbReference type="ARBA" id="ARBA00006211"/>
    </source>
</evidence>
<evidence type="ECO:0000313" key="9">
    <source>
        <dbReference type="EMBL" id="UTI64032.1"/>
    </source>
</evidence>
<evidence type="ECO:0000256" key="7">
    <source>
        <dbReference type="ARBA" id="ARBA00023134"/>
    </source>
</evidence>
<feature type="domain" description="CobW/HypB/UreG nucleotide-binding" evidence="8">
    <location>
        <begin position="34"/>
        <end position="198"/>
    </location>
</feature>
<sequence>MHRVKVRVVEDALDANNTIAKANREDFDRHGVTVVNLMSAPGAGKTTLLERVLGPGMPGLRTGVLEGDVQGSLDADRLAHLHVNVTQLNTGGGFGGECHLDANMVRSALPAVGLEDLDLLIIENVGNLVCPAEFRVGEDVRMMVSSVAEGADKPLKYPLMFRACELVVLNKIDLLPYVDFDLEKFRYWVDQVHPGVAVMETSARTGEGVDELRAWLATLPERAGAAV</sequence>
<proteinExistence type="inferred from homology"/>
<evidence type="ECO:0000256" key="6">
    <source>
        <dbReference type="ARBA" id="ARBA00022833"/>
    </source>
</evidence>
<dbReference type="Proteomes" id="UP001056035">
    <property type="component" value="Chromosome"/>
</dbReference>
<evidence type="ECO:0000256" key="2">
    <source>
        <dbReference type="ARBA" id="ARBA00022596"/>
    </source>
</evidence>
<evidence type="ECO:0000256" key="4">
    <source>
        <dbReference type="ARBA" id="ARBA00022741"/>
    </source>
</evidence>
<dbReference type="EMBL" id="CP098502">
    <property type="protein sequence ID" value="UTI64032.1"/>
    <property type="molecule type" value="Genomic_DNA"/>
</dbReference>
<keyword evidence="6" id="KW-0862">Zinc</keyword>
<protein>
    <submittedName>
        <fullName evidence="9">Hydrogenase nickel incorporation protein HypB</fullName>
    </submittedName>
</protein>
<keyword evidence="7" id="KW-0342">GTP-binding</keyword>
<keyword evidence="5" id="KW-0378">Hydrolase</keyword>
<evidence type="ECO:0000256" key="5">
    <source>
        <dbReference type="ARBA" id="ARBA00022801"/>
    </source>
</evidence>
<name>A0ABY5DTI4_9ACTN</name>
<dbReference type="Gene3D" id="3.40.50.300">
    <property type="entry name" value="P-loop containing nucleotide triphosphate hydrolases"/>
    <property type="match status" value="1"/>
</dbReference>
<organism evidence="9 10">
    <name type="scientific">Paraconexibacter antarcticus</name>
    <dbReference type="NCBI Taxonomy" id="2949664"/>
    <lineage>
        <taxon>Bacteria</taxon>
        <taxon>Bacillati</taxon>
        <taxon>Actinomycetota</taxon>
        <taxon>Thermoleophilia</taxon>
        <taxon>Solirubrobacterales</taxon>
        <taxon>Paraconexibacteraceae</taxon>
        <taxon>Paraconexibacter</taxon>
    </lineage>
</organism>
<dbReference type="Pfam" id="PF02492">
    <property type="entry name" value="cobW"/>
    <property type="match status" value="1"/>
</dbReference>
<accession>A0ABY5DTI4</accession>